<dbReference type="EMBL" id="UINC01168618">
    <property type="protein sequence ID" value="SVD71734.1"/>
    <property type="molecule type" value="Genomic_DNA"/>
</dbReference>
<dbReference type="CDD" id="cd15482">
    <property type="entry name" value="Sialidase_non-viral"/>
    <property type="match status" value="1"/>
</dbReference>
<reference evidence="1" key="1">
    <citation type="submission" date="2018-05" db="EMBL/GenBank/DDBJ databases">
        <authorList>
            <person name="Lanie J.A."/>
            <person name="Ng W.-L."/>
            <person name="Kazmierczak K.M."/>
            <person name="Andrzejewski T.M."/>
            <person name="Davidsen T.M."/>
            <person name="Wayne K.J."/>
            <person name="Tettelin H."/>
            <person name="Glass J.I."/>
            <person name="Rusch D."/>
            <person name="Podicherti R."/>
            <person name="Tsui H.-C.T."/>
            <person name="Winkler M.E."/>
        </authorList>
    </citation>
    <scope>NUCLEOTIDE SEQUENCE</scope>
</reference>
<dbReference type="Gene3D" id="2.120.10.10">
    <property type="match status" value="1"/>
</dbReference>
<organism evidence="1">
    <name type="scientific">marine metagenome</name>
    <dbReference type="NCBI Taxonomy" id="408172"/>
    <lineage>
        <taxon>unclassified sequences</taxon>
        <taxon>metagenomes</taxon>
        <taxon>ecological metagenomes</taxon>
    </lineage>
</organism>
<accession>A0A382XLK4</accession>
<dbReference type="AlphaFoldDB" id="A0A382XLK4"/>
<feature type="non-terminal residue" evidence="1">
    <location>
        <position position="1"/>
    </location>
</feature>
<dbReference type="InterPro" id="IPR036278">
    <property type="entry name" value="Sialidase_sf"/>
</dbReference>
<evidence type="ECO:0000313" key="1">
    <source>
        <dbReference type="EMBL" id="SVD71734.1"/>
    </source>
</evidence>
<dbReference type="SUPFAM" id="SSF50939">
    <property type="entry name" value="Sialidases"/>
    <property type="match status" value="1"/>
</dbReference>
<evidence type="ECO:0008006" key="2">
    <source>
        <dbReference type="Google" id="ProtNLM"/>
    </source>
</evidence>
<protein>
    <recommendedName>
        <fullName evidence="2">Sialidase domain-containing protein</fullName>
    </recommendedName>
</protein>
<name>A0A382XLK4_9ZZZZ</name>
<gene>
    <name evidence="1" type="ORF">METZ01_LOCUS424588</name>
</gene>
<sequence>ADSDDGGRTWTPARVTPMLGFPPHLTRLRDNQLLVVYGRRLAPFGQRARLSDDEGVTWEAGTERVVQAAPNDDLGYPASAQLADGSIVTVYYQVHEPGEKTCLMATRWQP</sequence>
<proteinExistence type="predicted"/>